<protein>
    <submittedName>
        <fullName evidence="2">Sulfotransferase family protein</fullName>
    </submittedName>
</protein>
<comment type="caution">
    <text evidence="2">The sequence shown here is derived from an EMBL/GenBank/DDBJ whole genome shotgun (WGS) entry which is preliminary data.</text>
</comment>
<dbReference type="PANTHER" id="PTHR12788:SF10">
    <property type="entry name" value="PROTEIN-TYROSINE SULFOTRANSFERASE"/>
    <property type="match status" value="1"/>
</dbReference>
<dbReference type="EMBL" id="SRLE01000012">
    <property type="protein sequence ID" value="TGD71867.1"/>
    <property type="molecule type" value="Genomic_DNA"/>
</dbReference>
<dbReference type="OrthoDB" id="9815894at2"/>
<dbReference type="Gene3D" id="1.25.40.10">
    <property type="entry name" value="Tetratricopeptide repeat domain"/>
    <property type="match status" value="1"/>
</dbReference>
<evidence type="ECO:0000313" key="2">
    <source>
        <dbReference type="EMBL" id="TGD71867.1"/>
    </source>
</evidence>
<evidence type="ECO:0000256" key="1">
    <source>
        <dbReference type="ARBA" id="ARBA00022679"/>
    </source>
</evidence>
<dbReference type="Gene3D" id="3.40.50.300">
    <property type="entry name" value="P-loop containing nucleotide triphosphate hydrolases"/>
    <property type="match status" value="1"/>
</dbReference>
<dbReference type="PANTHER" id="PTHR12788">
    <property type="entry name" value="PROTEIN-TYROSINE SULFOTRANSFERASE 2"/>
    <property type="match status" value="1"/>
</dbReference>
<evidence type="ECO:0000313" key="3">
    <source>
        <dbReference type="Proteomes" id="UP000298050"/>
    </source>
</evidence>
<keyword evidence="3" id="KW-1185">Reference proteome</keyword>
<accession>A0A4Z0LXJ8</accession>
<organism evidence="2 3">
    <name type="scientific">Mangrovimicrobium sediminis</name>
    <dbReference type="NCBI Taxonomy" id="2562682"/>
    <lineage>
        <taxon>Bacteria</taxon>
        <taxon>Pseudomonadati</taxon>
        <taxon>Pseudomonadota</taxon>
        <taxon>Gammaproteobacteria</taxon>
        <taxon>Cellvibrionales</taxon>
        <taxon>Halieaceae</taxon>
        <taxon>Mangrovimicrobium</taxon>
    </lineage>
</organism>
<dbReference type="AlphaFoldDB" id="A0A4Z0LXJ8"/>
<sequence>MELRDAFGANPRRLPLARAMRLAAAAAQRGDHGAAEHIYSQAMEQCPQNAGPACRLLASLRARGEDEAAQMLAYRLQAMFPDDADPVIEVAAFYSELGEPARALSLLSGALERAPAERAGGLQRALADTFITTGEAARAAEHFDLALQSTPGDVLAMFGLSQIAPAQRRADLLPRLEAMERGGEVPAHELPHLYFALAYLCQADDPARYFHYLQLANRCVATDAGPYLGGLREHYLKVEALFTPSLLAACAGHEAQSPAPVLVLAPPRSGTTLVEQVLGAHPQLHPVGESLAFVAAYNQVLRERQAEGPLWQWQPGQLHEALPRLERHYMGHQRLRTAAGMQPVDKSIENIRYLGLILLAWPRAKVIRLRRHPLDTIVSCYHQFFTGGFTHLFDLEALAHYYLLFQQYMDFWQARFPDNFVELEYEALASRPEESIRKLLADCGLPFDKACLEFHRHVGSVVTASKLQVRQPVHSAAVARWKPFARQLQPAITILERELQCEFS</sequence>
<dbReference type="GO" id="GO:0008476">
    <property type="term" value="F:protein-tyrosine sulfotransferase activity"/>
    <property type="evidence" value="ECO:0007669"/>
    <property type="project" value="InterPro"/>
</dbReference>
<gene>
    <name evidence="2" type="ORF">E4634_17305</name>
</gene>
<keyword evidence="1 2" id="KW-0808">Transferase</keyword>
<dbReference type="Proteomes" id="UP000298050">
    <property type="component" value="Unassembled WGS sequence"/>
</dbReference>
<dbReference type="Pfam" id="PF13469">
    <property type="entry name" value="Sulfotransfer_3"/>
    <property type="match status" value="1"/>
</dbReference>
<dbReference type="InterPro" id="IPR026634">
    <property type="entry name" value="TPST-like"/>
</dbReference>
<dbReference type="RefSeq" id="WP_135445911.1">
    <property type="nucleotide sequence ID" value="NZ_SRLE01000012.1"/>
</dbReference>
<dbReference type="SUPFAM" id="SSF48452">
    <property type="entry name" value="TPR-like"/>
    <property type="match status" value="1"/>
</dbReference>
<reference evidence="2 3" key="1">
    <citation type="submission" date="2019-04" db="EMBL/GenBank/DDBJ databases">
        <title>Taxonomy of novel Haliea sp. from mangrove soil of West Coast of India.</title>
        <authorList>
            <person name="Verma A."/>
            <person name="Kumar P."/>
            <person name="Krishnamurthi S."/>
        </authorList>
    </citation>
    <scope>NUCLEOTIDE SEQUENCE [LARGE SCALE GENOMIC DNA]</scope>
    <source>
        <strain evidence="2 3">SAOS-164</strain>
    </source>
</reference>
<dbReference type="SUPFAM" id="SSF52540">
    <property type="entry name" value="P-loop containing nucleoside triphosphate hydrolases"/>
    <property type="match status" value="1"/>
</dbReference>
<name>A0A4Z0LXJ8_9GAMM</name>
<proteinExistence type="predicted"/>
<dbReference type="InterPro" id="IPR027417">
    <property type="entry name" value="P-loop_NTPase"/>
</dbReference>
<dbReference type="InterPro" id="IPR011990">
    <property type="entry name" value="TPR-like_helical_dom_sf"/>
</dbReference>